<evidence type="ECO:0000313" key="1">
    <source>
        <dbReference type="EMBL" id="MBE7942357.1"/>
    </source>
</evidence>
<comment type="caution">
    <text evidence="1">The sequence shown here is derived from an EMBL/GenBank/DDBJ whole genome shotgun (WGS) entry which is preliminary data.</text>
</comment>
<dbReference type="RefSeq" id="WP_193781910.1">
    <property type="nucleotide sequence ID" value="NZ_JADDOJ010000094.1"/>
</dbReference>
<accession>A0ABR9SJ47</accession>
<sequence length="89" mass="9584">MDSIVTGASAQNKVGRLDAHEIISDARLDAASMKMALQRFTNPELPERFGRAKWCTASMSLLMSVSSGVCSRIHRITTASVATGWSVSI</sequence>
<organism evidence="1 2">
    <name type="scientific">Ramlibacter aquaticus</name>
    <dbReference type="NCBI Taxonomy" id="2780094"/>
    <lineage>
        <taxon>Bacteria</taxon>
        <taxon>Pseudomonadati</taxon>
        <taxon>Pseudomonadota</taxon>
        <taxon>Betaproteobacteria</taxon>
        <taxon>Burkholderiales</taxon>
        <taxon>Comamonadaceae</taxon>
        <taxon>Ramlibacter</taxon>
    </lineage>
</organism>
<dbReference type="Proteomes" id="UP000715965">
    <property type="component" value="Unassembled WGS sequence"/>
</dbReference>
<name>A0ABR9SJ47_9BURK</name>
<evidence type="ECO:0000313" key="2">
    <source>
        <dbReference type="Proteomes" id="UP000715965"/>
    </source>
</evidence>
<reference evidence="1 2" key="1">
    <citation type="submission" date="2020-10" db="EMBL/GenBank/DDBJ databases">
        <title>Draft genome of Ramlibacter aquaticus LMG 30558.</title>
        <authorList>
            <person name="Props R."/>
        </authorList>
    </citation>
    <scope>NUCLEOTIDE SEQUENCE [LARGE SCALE GENOMIC DNA]</scope>
    <source>
        <strain evidence="1 2">LMG 30558</strain>
    </source>
</reference>
<keyword evidence="2" id="KW-1185">Reference proteome</keyword>
<proteinExistence type="predicted"/>
<protein>
    <submittedName>
        <fullName evidence="1">Uncharacterized protein</fullName>
    </submittedName>
</protein>
<dbReference type="EMBL" id="JADDOJ010000094">
    <property type="protein sequence ID" value="MBE7942357.1"/>
    <property type="molecule type" value="Genomic_DNA"/>
</dbReference>
<gene>
    <name evidence="1" type="ORF">IM725_17445</name>
</gene>